<comment type="similarity">
    <text evidence="1">Belongs to the polysaccharide lyase 8 family.</text>
</comment>
<name>E7AAC5_HELFC</name>
<dbReference type="InterPro" id="IPR014718">
    <property type="entry name" value="GH-type_carb-bd"/>
</dbReference>
<evidence type="ECO:0000259" key="5">
    <source>
        <dbReference type="Pfam" id="PF02278"/>
    </source>
</evidence>
<feature type="active site" evidence="4">
    <location>
        <position position="302"/>
    </location>
</feature>
<dbReference type="Pfam" id="PF02884">
    <property type="entry name" value="Lyase_8_C"/>
    <property type="match status" value="1"/>
</dbReference>
<feature type="domain" description="Polysaccharide lyase family 8 C-terminal" evidence="6">
    <location>
        <begin position="635"/>
        <end position="700"/>
    </location>
</feature>
<feature type="domain" description="Polysaccharide lyase family 8 central" evidence="5">
    <location>
        <begin position="378"/>
        <end position="622"/>
    </location>
</feature>
<evidence type="ECO:0000256" key="1">
    <source>
        <dbReference type="ARBA" id="ARBA00006699"/>
    </source>
</evidence>
<reference evidence="8 9" key="1">
    <citation type="journal article" date="2011" name="Genome Biol. Evol.">
        <title>Comparative whole genome sequence analysis of the carcinogenic bacterial model pathogen Helicobacter felis.</title>
        <authorList>
            <person name="Arnold I.C."/>
            <person name="Zigova Z."/>
            <person name="Holden M."/>
            <person name="Lawley T.D."/>
            <person name="Rad R."/>
            <person name="Dougan G."/>
            <person name="Falkow S."/>
            <person name="Bentley S.D."/>
            <person name="Muller A."/>
        </authorList>
    </citation>
    <scope>NUCLEOTIDE SEQUENCE [LARGE SCALE GENOMIC DNA]</scope>
    <source>
        <strain evidence="9">ATCC 49179 / CCUG 28539 / NCTC 12436 / CS1</strain>
    </source>
</reference>
<dbReference type="InterPro" id="IPR004103">
    <property type="entry name" value="Lyase_8_C"/>
</dbReference>
<dbReference type="InterPro" id="IPR003159">
    <property type="entry name" value="Lyase_8_central_dom"/>
</dbReference>
<dbReference type="Gene3D" id="1.50.10.100">
    <property type="entry name" value="Chondroitin AC/alginate lyase"/>
    <property type="match status" value="1"/>
</dbReference>
<dbReference type="SUPFAM" id="SSF49863">
    <property type="entry name" value="Hyaluronate lyase-like, C-terminal domain"/>
    <property type="match status" value="1"/>
</dbReference>
<dbReference type="Proteomes" id="UP000007934">
    <property type="component" value="Chromosome"/>
</dbReference>
<keyword evidence="9" id="KW-1185">Reference proteome</keyword>
<evidence type="ECO:0000313" key="8">
    <source>
        <dbReference type="EMBL" id="CBY83498.1"/>
    </source>
</evidence>
<dbReference type="Gene3D" id="2.70.98.10">
    <property type="match status" value="1"/>
</dbReference>
<dbReference type="Pfam" id="PF08124">
    <property type="entry name" value="Lyase_8_N"/>
    <property type="match status" value="1"/>
</dbReference>
<dbReference type="InterPro" id="IPR038970">
    <property type="entry name" value="Lyase_8"/>
</dbReference>
<feature type="active site" evidence="4">
    <location>
        <position position="240"/>
    </location>
</feature>
<dbReference type="InterPro" id="IPR008929">
    <property type="entry name" value="Chondroitin_lyas"/>
</dbReference>
<evidence type="ECO:0000313" key="9">
    <source>
        <dbReference type="Proteomes" id="UP000007934"/>
    </source>
</evidence>
<dbReference type="AlphaFoldDB" id="E7AAC5"/>
<evidence type="ECO:0000259" key="6">
    <source>
        <dbReference type="Pfam" id="PF02884"/>
    </source>
</evidence>
<dbReference type="eggNOG" id="COG5492">
    <property type="taxonomic scope" value="Bacteria"/>
</dbReference>
<gene>
    <name evidence="8" type="ordered locus">Hfelis_14140</name>
</gene>
<dbReference type="KEGG" id="hfe:HFELIS_14140"/>
<dbReference type="GO" id="GO:0030246">
    <property type="term" value="F:carbohydrate binding"/>
    <property type="evidence" value="ECO:0007669"/>
    <property type="project" value="InterPro"/>
</dbReference>
<dbReference type="InterPro" id="IPR011013">
    <property type="entry name" value="Gal_mutarotase_sf_dom"/>
</dbReference>
<protein>
    <submittedName>
        <fullName evidence="8">Polysaccharide lyase family protein 8</fullName>
    </submittedName>
</protein>
<dbReference type="Gene3D" id="2.60.220.10">
    <property type="entry name" value="Polysaccharide lyase family 8-like, C-terminal"/>
    <property type="match status" value="1"/>
</dbReference>
<evidence type="ECO:0000256" key="2">
    <source>
        <dbReference type="ARBA" id="ARBA00022729"/>
    </source>
</evidence>
<evidence type="ECO:0000259" key="7">
    <source>
        <dbReference type="Pfam" id="PF08124"/>
    </source>
</evidence>
<dbReference type="EMBL" id="FQ670179">
    <property type="protein sequence ID" value="CBY83498.1"/>
    <property type="molecule type" value="Genomic_DNA"/>
</dbReference>
<proteinExistence type="inferred from homology"/>
<feature type="active site" evidence="4">
    <location>
        <position position="249"/>
    </location>
</feature>
<dbReference type="HOGENOM" id="CLU_004172_4_0_7"/>
<sequence>MRQNRQYLILWIVLAIFLHAKSTTIERIQTNFKEYLLDSTQSFKQSYKALDALALTSYSVFKELPNLKQPKQLQDTLKGIADLVKLYATPRSPLYKNPQLKGNIVQALRVFAQYYSKGGLERGNWWTWEIGIPKILNEILIMGADFIPISLQSTLLQAQTYYQPDPKYSGLSESARASSNPKPRLSQGANRVDTAFIILIRGAIEQDQTQILAALDALKSVFEIVSSGDGFYADGSFIQHQHVPSNGSYGIVFLRGLAQFMLVLDNTPFEENLIPPSLYTSVLKSYPYFLIQGGLNPSVCGRSISRDHESDFSRAKALIEALAILSKHAPNLYKTPLQRLIQDALKANPIQVNHTATNKILEQIAHANLPPLPLEPVRVFGAMDRVVQRGAHGGSIVLAMHSNRILNYETMNGENLKGFDTSDGMTYIYGDSKAFVDYWPLVNPTKLPGTTELAHQEEIIQRRGNLGLQSFAGGAANGHYGFVGLDLQKVGFRAQKSYLFLGDEMIALGSVQSSNPTITPLDNRKITPTDEPSINNHPFNQNSSLAKKGDFVNFTNLTKGFNIGYVLLQDAQVSIESVPKNGSYLQIGGKSARKLEASFLEMILHNTPKQNKYAYLVLPNFSPKEVQNYPIADIQIIAQTHKLHALRVRSKHLLAINKWENGWSKIGDLKIKDPLSILEITDNTHLQLSIADPIQQLKEPTKLILEGRYNLAQPNPAVQLSYKGKHTELTMQLPPLGASLVLDLARIE</sequence>
<organism evidence="8 9">
    <name type="scientific">Helicobacter felis (strain ATCC 49179 / CCUG 28539 / NCTC 12436 / CS1)</name>
    <dbReference type="NCBI Taxonomy" id="936155"/>
    <lineage>
        <taxon>Bacteria</taxon>
        <taxon>Pseudomonadati</taxon>
        <taxon>Campylobacterota</taxon>
        <taxon>Epsilonproteobacteria</taxon>
        <taxon>Campylobacterales</taxon>
        <taxon>Helicobacteraceae</taxon>
        <taxon>Helicobacter</taxon>
    </lineage>
</organism>
<dbReference type="GO" id="GO:0005576">
    <property type="term" value="C:extracellular region"/>
    <property type="evidence" value="ECO:0007669"/>
    <property type="project" value="InterPro"/>
</dbReference>
<dbReference type="SUPFAM" id="SSF48230">
    <property type="entry name" value="Chondroitin AC/alginate lyase"/>
    <property type="match status" value="1"/>
</dbReference>
<dbReference type="PANTHER" id="PTHR38481">
    <property type="entry name" value="HYALURONATE LYASE"/>
    <property type="match status" value="1"/>
</dbReference>
<dbReference type="Pfam" id="PF02278">
    <property type="entry name" value="Lyase_8"/>
    <property type="match status" value="1"/>
</dbReference>
<dbReference type="SUPFAM" id="SSF74650">
    <property type="entry name" value="Galactose mutarotase-like"/>
    <property type="match status" value="1"/>
</dbReference>
<evidence type="ECO:0000256" key="4">
    <source>
        <dbReference type="PIRSR" id="PIRSR638970-1"/>
    </source>
</evidence>
<dbReference type="GO" id="GO:0005975">
    <property type="term" value="P:carbohydrate metabolic process"/>
    <property type="evidence" value="ECO:0007669"/>
    <property type="project" value="InterPro"/>
</dbReference>
<dbReference type="GO" id="GO:0016837">
    <property type="term" value="F:carbon-oxygen lyase activity, acting on polysaccharides"/>
    <property type="evidence" value="ECO:0007669"/>
    <property type="project" value="UniProtKB-ARBA"/>
</dbReference>
<accession>E7AAC5</accession>
<dbReference type="OrthoDB" id="6636047at2"/>
<dbReference type="STRING" id="936155.HFELIS_14140"/>
<evidence type="ECO:0000256" key="3">
    <source>
        <dbReference type="ARBA" id="ARBA00023239"/>
    </source>
</evidence>
<dbReference type="InterPro" id="IPR012970">
    <property type="entry name" value="Lyase_8_alpha_N"/>
</dbReference>
<dbReference type="InterPro" id="IPR011071">
    <property type="entry name" value="Lyase_8-like_C"/>
</dbReference>
<dbReference type="PANTHER" id="PTHR38481:SF1">
    <property type="entry name" value="HYALURONATE LYASE"/>
    <property type="match status" value="1"/>
</dbReference>
<keyword evidence="2" id="KW-0732">Signal</keyword>
<keyword evidence="3 8" id="KW-0456">Lyase</keyword>
<feature type="domain" description="Polysaccharide lyase 8 N-terminal alpha-helical" evidence="7">
    <location>
        <begin position="31"/>
        <end position="342"/>
    </location>
</feature>